<dbReference type="PANTHER" id="PTHR30411">
    <property type="entry name" value="CYTOPLASMIC PROTEIN"/>
    <property type="match status" value="1"/>
</dbReference>
<protein>
    <recommendedName>
        <fullName evidence="4">Cys-tRNA(Pro)/Cys-tRNA(Cys) deacylase</fullName>
        <ecNumber evidence="4">4.2.-.-</ecNumber>
    </recommendedName>
</protein>
<dbReference type="RefSeq" id="WP_091353490.1">
    <property type="nucleotide sequence ID" value="NZ_AP025284.1"/>
</dbReference>
<dbReference type="PANTHER" id="PTHR30411:SF0">
    <property type="entry name" value="CYS-TRNA(PRO)_CYS-TRNA(CYS) DEACYLASE YBAK"/>
    <property type="match status" value="1"/>
</dbReference>
<dbReference type="GO" id="GO:0016829">
    <property type="term" value="F:lyase activity"/>
    <property type="evidence" value="ECO:0007669"/>
    <property type="project" value="UniProtKB-KW"/>
</dbReference>
<dbReference type="STRING" id="355243.SAMN03080615_00516"/>
<dbReference type="SUPFAM" id="SSF55826">
    <property type="entry name" value="YbaK/ProRS associated domain"/>
    <property type="match status" value="1"/>
</dbReference>
<reference evidence="7" key="1">
    <citation type="submission" date="2016-10" db="EMBL/GenBank/DDBJ databases">
        <authorList>
            <person name="Varghese N."/>
            <person name="Submissions S."/>
        </authorList>
    </citation>
    <scope>NUCLEOTIDE SEQUENCE [LARGE SCALE GENOMIC DNA]</scope>
    <source>
        <strain evidence="7">DSM 18887</strain>
    </source>
</reference>
<dbReference type="GO" id="GO:0002161">
    <property type="term" value="F:aminoacyl-tRNA deacylase activity"/>
    <property type="evidence" value="ECO:0007669"/>
    <property type="project" value="InterPro"/>
</dbReference>
<evidence type="ECO:0000256" key="2">
    <source>
        <dbReference type="ARBA" id="ARBA00022917"/>
    </source>
</evidence>
<comment type="similarity">
    <text evidence="1 4">Belongs to the prolyl-tRNA editing family. YbaK/EbsC subfamily.</text>
</comment>
<dbReference type="EC" id="4.2.-.-" evidence="4"/>
<dbReference type="CDD" id="cd00002">
    <property type="entry name" value="YbaK_deacylase"/>
    <property type="match status" value="1"/>
</dbReference>
<organism evidence="6 7">
    <name type="scientific">Amphritea atlantica</name>
    <dbReference type="NCBI Taxonomy" id="355243"/>
    <lineage>
        <taxon>Bacteria</taxon>
        <taxon>Pseudomonadati</taxon>
        <taxon>Pseudomonadota</taxon>
        <taxon>Gammaproteobacteria</taxon>
        <taxon>Oceanospirillales</taxon>
        <taxon>Oceanospirillaceae</taxon>
        <taxon>Amphritea</taxon>
    </lineage>
</organism>
<dbReference type="OrthoDB" id="9809296at2"/>
<dbReference type="InterPro" id="IPR004369">
    <property type="entry name" value="Prolyl-tRNA_editing_YbaK/EbsC"/>
</dbReference>
<dbReference type="InterPro" id="IPR007214">
    <property type="entry name" value="YbaK/aa-tRNA-synth-assoc-dom"/>
</dbReference>
<feature type="domain" description="YbaK/aminoacyl-tRNA synthetase-associated" evidence="5">
    <location>
        <begin position="25"/>
        <end position="146"/>
    </location>
</feature>
<dbReference type="InterPro" id="IPR036754">
    <property type="entry name" value="YbaK/aa-tRNA-synt-asso_dom_sf"/>
</dbReference>
<sequence length="157" mass="16844">MTPAIQLAKRAKVKFTVHEYQHDPACESYGEEAAKALNVLPQRVYKTLMVAVNGDNRQLAVAVVPVAGQLNLKAVASALKTKKVSMADPQQAQRSSGYLVGGISPLGQKKSLPTLLDDSAGQFETIFVSAGKRGLEIELRPADLLQLTRGSMAEIGR</sequence>
<dbReference type="Pfam" id="PF04073">
    <property type="entry name" value="tRNA_edit"/>
    <property type="match status" value="1"/>
</dbReference>
<evidence type="ECO:0000259" key="5">
    <source>
        <dbReference type="Pfam" id="PF04073"/>
    </source>
</evidence>
<evidence type="ECO:0000313" key="7">
    <source>
        <dbReference type="Proteomes" id="UP000198749"/>
    </source>
</evidence>
<dbReference type="PIRSF" id="PIRSF006181">
    <property type="entry name" value="EbsC_YbaK"/>
    <property type="match status" value="1"/>
</dbReference>
<gene>
    <name evidence="6" type="ORF">SAMN03080615_00516</name>
</gene>
<dbReference type="AlphaFoldDB" id="A0A1H9DEZ2"/>
<evidence type="ECO:0000256" key="4">
    <source>
        <dbReference type="PIRNR" id="PIRNR006181"/>
    </source>
</evidence>
<dbReference type="Gene3D" id="3.90.960.10">
    <property type="entry name" value="YbaK/aminoacyl-tRNA synthetase-associated domain"/>
    <property type="match status" value="1"/>
</dbReference>
<dbReference type="GO" id="GO:0006412">
    <property type="term" value="P:translation"/>
    <property type="evidence" value="ECO:0007669"/>
    <property type="project" value="UniProtKB-KW"/>
</dbReference>
<evidence type="ECO:0000256" key="1">
    <source>
        <dbReference type="ARBA" id="ARBA00009798"/>
    </source>
</evidence>
<dbReference type="EMBL" id="FOGB01000001">
    <property type="protein sequence ID" value="SEQ12050.1"/>
    <property type="molecule type" value="Genomic_DNA"/>
</dbReference>
<keyword evidence="3 4" id="KW-0456">Lyase</keyword>
<evidence type="ECO:0000313" key="6">
    <source>
        <dbReference type="EMBL" id="SEQ12050.1"/>
    </source>
</evidence>
<dbReference type="NCBIfam" id="TIGR00011">
    <property type="entry name" value="YbaK_EbsC"/>
    <property type="match status" value="1"/>
</dbReference>
<dbReference type="Proteomes" id="UP000198749">
    <property type="component" value="Unassembled WGS sequence"/>
</dbReference>
<name>A0A1H9DEZ2_9GAMM</name>
<keyword evidence="7" id="KW-1185">Reference proteome</keyword>
<proteinExistence type="inferred from homology"/>
<keyword evidence="2 4" id="KW-0648">Protein biosynthesis</keyword>
<accession>A0A1H9DEZ2</accession>
<evidence type="ECO:0000256" key="3">
    <source>
        <dbReference type="ARBA" id="ARBA00023239"/>
    </source>
</evidence>